<reference evidence="9 10" key="1">
    <citation type="submission" date="2017-11" db="EMBL/GenBank/DDBJ databases">
        <title>Evolution of Phototrophy in the Chloroflexi Phylum Driven by Horizontal Gene Transfer.</title>
        <authorList>
            <person name="Ward L.M."/>
            <person name="Hemp J."/>
            <person name="Shih P.M."/>
            <person name="Mcglynn S.E."/>
            <person name="Fischer W."/>
        </authorList>
    </citation>
    <scope>NUCLEOTIDE SEQUENCE [LARGE SCALE GENOMIC DNA]</scope>
    <source>
        <strain evidence="9">CP2_2F</strain>
    </source>
</reference>
<evidence type="ECO:0000256" key="8">
    <source>
        <dbReference type="SAM" id="Phobius"/>
    </source>
</evidence>
<name>A0A2M8P0W1_9CHLR</name>
<keyword evidence="6 8" id="KW-1133">Transmembrane helix</keyword>
<keyword evidence="2" id="KW-1003">Cell membrane</keyword>
<dbReference type="GO" id="GO:0009103">
    <property type="term" value="P:lipopolysaccharide biosynthetic process"/>
    <property type="evidence" value="ECO:0007669"/>
    <property type="project" value="UniProtKB-ARBA"/>
</dbReference>
<feature type="transmembrane region" description="Helical" evidence="8">
    <location>
        <begin position="12"/>
        <end position="33"/>
    </location>
</feature>
<keyword evidence="7 8" id="KW-0472">Membrane</keyword>
<protein>
    <submittedName>
        <fullName evidence="9">Uncharacterized protein</fullName>
    </submittedName>
</protein>
<comment type="caution">
    <text evidence="9">The sequence shown here is derived from an EMBL/GenBank/DDBJ whole genome shotgun (WGS) entry which is preliminary data.</text>
</comment>
<feature type="transmembrane region" description="Helical" evidence="8">
    <location>
        <begin position="178"/>
        <end position="199"/>
    </location>
</feature>
<feature type="transmembrane region" description="Helical" evidence="8">
    <location>
        <begin position="114"/>
        <end position="133"/>
    </location>
</feature>
<feature type="transmembrane region" description="Helical" evidence="8">
    <location>
        <begin position="140"/>
        <end position="158"/>
    </location>
</feature>
<keyword evidence="4" id="KW-0808">Transferase</keyword>
<feature type="transmembrane region" description="Helical" evidence="8">
    <location>
        <begin position="89"/>
        <end position="108"/>
    </location>
</feature>
<dbReference type="GO" id="GO:0005886">
    <property type="term" value="C:plasma membrane"/>
    <property type="evidence" value="ECO:0007669"/>
    <property type="project" value="UniProtKB-SubCell"/>
</dbReference>
<evidence type="ECO:0000256" key="1">
    <source>
        <dbReference type="ARBA" id="ARBA00004651"/>
    </source>
</evidence>
<sequence>MHIIRYTIRHKPYFIDGLIVLALALFFLVANLLRLDFVESLQHNDGWWYLNRAWLHSHGILDELSFYTLAYPLLVGAVNLLIGDLPLSAIAVNAISQLFLLLGVYVLGKQLVNRAVGLLSAFLLALNVGNLFLSRIIHPSLLFTAVTVWLIVLAIEFIKQPSGRHALGIAILLAGAPFIRTEGVIWGLIIPVALVISYLRGHTWRALLKYALIIALVISPMWLGYFVWFSIGADALSRVGGLGIERITRAFDIAGSQLNSSDWAAILIGLLVLPSIWRIVLWLFPVLLMIFAYMTFLSPGPEPVYALQLIPYLMIIYSTVLFRASQRSWLRVIVAVALALATYNAFQSLQRLPAPLEFRSHPVAARAQQAVDELTNWRQANGYERTTLYTLCTELMIFAQFDIRLPYTGLLFSSRRFAPPEQALPQIAAQDALLLVCPSFIGDLRDIPWTQLYGYWSGAERNNPELADMARYPLEEVGRVREYIIYRVKPELQSAQ</sequence>
<feature type="transmembrane region" description="Helical" evidence="8">
    <location>
        <begin position="64"/>
        <end position="82"/>
    </location>
</feature>
<evidence type="ECO:0000256" key="5">
    <source>
        <dbReference type="ARBA" id="ARBA00022692"/>
    </source>
</evidence>
<gene>
    <name evidence="9" type="ORF">CUN51_04805</name>
</gene>
<dbReference type="PANTHER" id="PTHR33908">
    <property type="entry name" value="MANNOSYLTRANSFERASE YKCB-RELATED"/>
    <property type="match status" value="1"/>
</dbReference>
<feature type="transmembrane region" description="Helical" evidence="8">
    <location>
        <begin position="304"/>
        <end position="322"/>
    </location>
</feature>
<dbReference type="PANTHER" id="PTHR33908:SF11">
    <property type="entry name" value="MEMBRANE PROTEIN"/>
    <property type="match status" value="1"/>
</dbReference>
<dbReference type="AlphaFoldDB" id="A0A2M8P0W1"/>
<keyword evidence="5 8" id="KW-0812">Transmembrane</keyword>
<proteinExistence type="predicted"/>
<feature type="transmembrane region" description="Helical" evidence="8">
    <location>
        <begin position="328"/>
        <end position="346"/>
    </location>
</feature>
<comment type="subcellular location">
    <subcellularLocation>
        <location evidence="1">Cell membrane</location>
        <topology evidence="1">Multi-pass membrane protein</topology>
    </subcellularLocation>
</comment>
<evidence type="ECO:0000256" key="4">
    <source>
        <dbReference type="ARBA" id="ARBA00022679"/>
    </source>
</evidence>
<evidence type="ECO:0000256" key="2">
    <source>
        <dbReference type="ARBA" id="ARBA00022475"/>
    </source>
</evidence>
<feature type="transmembrane region" description="Helical" evidence="8">
    <location>
        <begin position="263"/>
        <end position="292"/>
    </location>
</feature>
<accession>A0A2M8P0W1</accession>
<evidence type="ECO:0000313" key="10">
    <source>
        <dbReference type="Proteomes" id="UP000228921"/>
    </source>
</evidence>
<dbReference type="Proteomes" id="UP000228921">
    <property type="component" value="Unassembled WGS sequence"/>
</dbReference>
<evidence type="ECO:0000256" key="6">
    <source>
        <dbReference type="ARBA" id="ARBA00022989"/>
    </source>
</evidence>
<organism evidence="9 10">
    <name type="scientific">Candidatus Thermofonsia Clade 1 bacterium</name>
    <dbReference type="NCBI Taxonomy" id="2364210"/>
    <lineage>
        <taxon>Bacteria</taxon>
        <taxon>Bacillati</taxon>
        <taxon>Chloroflexota</taxon>
        <taxon>Candidatus Thermofontia</taxon>
        <taxon>Candidatus Thermofonsia Clade 1</taxon>
    </lineage>
</organism>
<dbReference type="InterPro" id="IPR050297">
    <property type="entry name" value="LipidA_mod_glycosyltrf_83"/>
</dbReference>
<evidence type="ECO:0000313" key="9">
    <source>
        <dbReference type="EMBL" id="PJF31191.1"/>
    </source>
</evidence>
<keyword evidence="3" id="KW-0328">Glycosyltransferase</keyword>
<evidence type="ECO:0000256" key="7">
    <source>
        <dbReference type="ARBA" id="ARBA00023136"/>
    </source>
</evidence>
<dbReference type="GO" id="GO:0016763">
    <property type="term" value="F:pentosyltransferase activity"/>
    <property type="evidence" value="ECO:0007669"/>
    <property type="project" value="TreeGrafter"/>
</dbReference>
<dbReference type="EMBL" id="PGTK01000004">
    <property type="protein sequence ID" value="PJF31191.1"/>
    <property type="molecule type" value="Genomic_DNA"/>
</dbReference>
<evidence type="ECO:0000256" key="3">
    <source>
        <dbReference type="ARBA" id="ARBA00022676"/>
    </source>
</evidence>
<feature type="transmembrane region" description="Helical" evidence="8">
    <location>
        <begin position="211"/>
        <end position="231"/>
    </location>
</feature>